<evidence type="ECO:0000256" key="6">
    <source>
        <dbReference type="SAM" id="Phobius"/>
    </source>
</evidence>
<gene>
    <name evidence="8" type="ORF">ASPVEDRAFT_873892</name>
</gene>
<dbReference type="Pfam" id="PF04116">
    <property type="entry name" value="FA_hydroxylase"/>
    <property type="match status" value="1"/>
</dbReference>
<name>A0A1L9P7D6_ASPVE</name>
<reference evidence="9" key="1">
    <citation type="journal article" date="2017" name="Genome Biol.">
        <title>Comparative genomics reveals high biological diversity and specific adaptations in the industrially and medically important fungal genus Aspergillus.</title>
        <authorList>
            <person name="de Vries R.P."/>
            <person name="Riley R."/>
            <person name="Wiebenga A."/>
            <person name="Aguilar-Osorio G."/>
            <person name="Amillis S."/>
            <person name="Uchima C.A."/>
            <person name="Anderluh G."/>
            <person name="Asadollahi M."/>
            <person name="Askin M."/>
            <person name="Barry K."/>
            <person name="Battaglia E."/>
            <person name="Bayram O."/>
            <person name="Benocci T."/>
            <person name="Braus-Stromeyer S.A."/>
            <person name="Caldana C."/>
            <person name="Canovas D."/>
            <person name="Cerqueira G.C."/>
            <person name="Chen F."/>
            <person name="Chen W."/>
            <person name="Choi C."/>
            <person name="Clum A."/>
            <person name="Dos Santos R.A."/>
            <person name="Damasio A.R."/>
            <person name="Diallinas G."/>
            <person name="Emri T."/>
            <person name="Fekete E."/>
            <person name="Flipphi M."/>
            <person name="Freyberg S."/>
            <person name="Gallo A."/>
            <person name="Gournas C."/>
            <person name="Habgood R."/>
            <person name="Hainaut M."/>
            <person name="Harispe M.L."/>
            <person name="Henrissat B."/>
            <person name="Hilden K.S."/>
            <person name="Hope R."/>
            <person name="Hossain A."/>
            <person name="Karabika E."/>
            <person name="Karaffa L."/>
            <person name="Karanyi Z."/>
            <person name="Krasevec N."/>
            <person name="Kuo A."/>
            <person name="Kusch H."/>
            <person name="LaButti K."/>
            <person name="Lagendijk E.L."/>
            <person name="Lapidus A."/>
            <person name="Levasseur A."/>
            <person name="Lindquist E."/>
            <person name="Lipzen A."/>
            <person name="Logrieco A.F."/>
            <person name="MacCabe A."/>
            <person name="Maekelae M.R."/>
            <person name="Malavazi I."/>
            <person name="Melin P."/>
            <person name="Meyer V."/>
            <person name="Mielnichuk N."/>
            <person name="Miskei M."/>
            <person name="Molnar A.P."/>
            <person name="Mule G."/>
            <person name="Ngan C.Y."/>
            <person name="Orejas M."/>
            <person name="Orosz E."/>
            <person name="Ouedraogo J.P."/>
            <person name="Overkamp K.M."/>
            <person name="Park H.-S."/>
            <person name="Perrone G."/>
            <person name="Piumi F."/>
            <person name="Punt P.J."/>
            <person name="Ram A.F."/>
            <person name="Ramon A."/>
            <person name="Rauscher S."/>
            <person name="Record E."/>
            <person name="Riano-Pachon D.M."/>
            <person name="Robert V."/>
            <person name="Roehrig J."/>
            <person name="Ruller R."/>
            <person name="Salamov A."/>
            <person name="Salih N.S."/>
            <person name="Samson R.A."/>
            <person name="Sandor E."/>
            <person name="Sanguinetti M."/>
            <person name="Schuetze T."/>
            <person name="Sepcic K."/>
            <person name="Shelest E."/>
            <person name="Sherlock G."/>
            <person name="Sophianopoulou V."/>
            <person name="Squina F.M."/>
            <person name="Sun H."/>
            <person name="Susca A."/>
            <person name="Todd R.B."/>
            <person name="Tsang A."/>
            <person name="Unkles S.E."/>
            <person name="van de Wiele N."/>
            <person name="van Rossen-Uffink D."/>
            <person name="Oliveira J.V."/>
            <person name="Vesth T.C."/>
            <person name="Visser J."/>
            <person name="Yu J.-H."/>
            <person name="Zhou M."/>
            <person name="Andersen M.R."/>
            <person name="Archer D.B."/>
            <person name="Baker S.E."/>
            <person name="Benoit I."/>
            <person name="Brakhage A.A."/>
            <person name="Braus G.H."/>
            <person name="Fischer R."/>
            <person name="Frisvad J.C."/>
            <person name="Goldman G.H."/>
            <person name="Houbraken J."/>
            <person name="Oakley B."/>
            <person name="Pocsi I."/>
            <person name="Scazzocchio C."/>
            <person name="Seiboth B."/>
            <person name="vanKuyk P.A."/>
            <person name="Wortman J."/>
            <person name="Dyer P.S."/>
            <person name="Grigoriev I.V."/>
        </authorList>
    </citation>
    <scope>NUCLEOTIDE SEQUENCE [LARGE SCALE GENOMIC DNA]</scope>
    <source>
        <strain evidence="9">CBS 583.65</strain>
    </source>
</reference>
<evidence type="ECO:0000313" key="8">
    <source>
        <dbReference type="EMBL" id="OJI97412.1"/>
    </source>
</evidence>
<comment type="subcellular location">
    <subcellularLocation>
        <location evidence="1">Membrane</location>
    </subcellularLocation>
</comment>
<keyword evidence="2 6" id="KW-0812">Transmembrane</keyword>
<evidence type="ECO:0000256" key="2">
    <source>
        <dbReference type="ARBA" id="ARBA00022692"/>
    </source>
</evidence>
<protein>
    <recommendedName>
        <fullName evidence="7">Fatty acid hydroxylase domain-containing protein</fullName>
    </recommendedName>
</protein>
<dbReference type="GO" id="GO:0016491">
    <property type="term" value="F:oxidoreductase activity"/>
    <property type="evidence" value="ECO:0007669"/>
    <property type="project" value="InterPro"/>
</dbReference>
<dbReference type="PANTHER" id="PTHR11863">
    <property type="entry name" value="STEROL DESATURASE"/>
    <property type="match status" value="1"/>
</dbReference>
<feature type="transmembrane region" description="Helical" evidence="6">
    <location>
        <begin position="43"/>
        <end position="68"/>
    </location>
</feature>
<evidence type="ECO:0000256" key="3">
    <source>
        <dbReference type="ARBA" id="ARBA00022989"/>
    </source>
</evidence>
<dbReference type="GO" id="GO:0016020">
    <property type="term" value="C:membrane"/>
    <property type="evidence" value="ECO:0007669"/>
    <property type="project" value="UniProtKB-SubCell"/>
</dbReference>
<evidence type="ECO:0000256" key="4">
    <source>
        <dbReference type="ARBA" id="ARBA00023136"/>
    </source>
</evidence>
<dbReference type="STRING" id="1036611.A0A1L9P7D6"/>
<accession>A0A1L9P7D6</accession>
<organism evidence="8 9">
    <name type="scientific">Aspergillus versicolor CBS 583.65</name>
    <dbReference type="NCBI Taxonomy" id="1036611"/>
    <lineage>
        <taxon>Eukaryota</taxon>
        <taxon>Fungi</taxon>
        <taxon>Dikarya</taxon>
        <taxon>Ascomycota</taxon>
        <taxon>Pezizomycotina</taxon>
        <taxon>Eurotiomycetes</taxon>
        <taxon>Eurotiomycetidae</taxon>
        <taxon>Eurotiales</taxon>
        <taxon>Aspergillaceae</taxon>
        <taxon>Aspergillus</taxon>
        <taxon>Aspergillus subgen. Nidulantes</taxon>
    </lineage>
</organism>
<evidence type="ECO:0000259" key="7">
    <source>
        <dbReference type="Pfam" id="PF04116"/>
    </source>
</evidence>
<feature type="transmembrane region" description="Helical" evidence="6">
    <location>
        <begin position="201"/>
        <end position="218"/>
    </location>
</feature>
<feature type="compositionally biased region" description="Basic and acidic residues" evidence="5">
    <location>
        <begin position="295"/>
        <end position="304"/>
    </location>
</feature>
<dbReference type="EMBL" id="KV878125">
    <property type="protein sequence ID" value="OJI97412.1"/>
    <property type="molecule type" value="Genomic_DNA"/>
</dbReference>
<keyword evidence="4 6" id="KW-0472">Membrane</keyword>
<evidence type="ECO:0000313" key="9">
    <source>
        <dbReference type="Proteomes" id="UP000184073"/>
    </source>
</evidence>
<dbReference type="GeneID" id="63733565"/>
<dbReference type="GO" id="GO:0005506">
    <property type="term" value="F:iron ion binding"/>
    <property type="evidence" value="ECO:0007669"/>
    <property type="project" value="InterPro"/>
</dbReference>
<dbReference type="InterPro" id="IPR050307">
    <property type="entry name" value="Sterol_Desaturase_Related"/>
</dbReference>
<evidence type="ECO:0000256" key="5">
    <source>
        <dbReference type="SAM" id="MobiDB-lite"/>
    </source>
</evidence>
<dbReference type="OrthoDB" id="408954at2759"/>
<dbReference type="VEuPathDB" id="FungiDB:ASPVEDRAFT_873892"/>
<dbReference type="AlphaFoldDB" id="A0A1L9P7D6"/>
<evidence type="ECO:0000256" key="1">
    <source>
        <dbReference type="ARBA" id="ARBA00004370"/>
    </source>
</evidence>
<keyword evidence="9" id="KW-1185">Reference proteome</keyword>
<keyword evidence="3 6" id="KW-1133">Transmembrane helix</keyword>
<dbReference type="RefSeq" id="XP_040663175.1">
    <property type="nucleotide sequence ID" value="XM_040818054.1"/>
</dbReference>
<dbReference type="GO" id="GO:0008610">
    <property type="term" value="P:lipid biosynthetic process"/>
    <property type="evidence" value="ECO:0007669"/>
    <property type="project" value="InterPro"/>
</dbReference>
<feature type="transmembrane region" description="Helical" evidence="6">
    <location>
        <begin position="99"/>
        <end position="122"/>
    </location>
</feature>
<sequence length="314" mass="35688">MDFLTVFFVLPTISSYSTRANVIFFYMTWTTLVLSHTALRIELFGTLLVRLIFYLFPSIVFFILDIAAPGTSASFKERGESGLPTGSKRTKPSLKELKIAGWSLANLLLGIAVQMTIEAFLIKTPKLRPAVQMALSVPMPWTITKQLFWGFLLREILSYTIHRFIIHSKIPVFSLVAQFHRAWHHALRAPFPLTAHYDHPLVYLLSTFIPMYIPILFFRYHMITFLVYMVIISIEETFAFSGYYVLPSFLLNWVARRTELHLAHGGKTHFGRWGVIDLLVGTGWYGSDSVAGWGDDSRGAESSRGKSGLGRGRK</sequence>
<dbReference type="InterPro" id="IPR006694">
    <property type="entry name" value="Fatty_acid_hydroxylase"/>
</dbReference>
<feature type="domain" description="Fatty acid hydroxylase" evidence="7">
    <location>
        <begin position="149"/>
        <end position="282"/>
    </location>
</feature>
<dbReference type="Proteomes" id="UP000184073">
    <property type="component" value="Unassembled WGS sequence"/>
</dbReference>
<feature type="region of interest" description="Disordered" evidence="5">
    <location>
        <begin position="294"/>
        <end position="314"/>
    </location>
</feature>
<proteinExistence type="predicted"/>